<proteinExistence type="predicted"/>
<dbReference type="Proteomes" id="UP000471147">
    <property type="component" value="Unassembled WGS sequence"/>
</dbReference>
<comment type="caution">
    <text evidence="1">The sequence shown here is derived from an EMBL/GenBank/DDBJ whole genome shotgun (WGS) entry which is preliminary data.</text>
</comment>
<keyword evidence="2" id="KW-1185">Reference proteome</keyword>
<accession>A0A6I4M122</accession>
<organism evidence="1 2">
    <name type="scientific">Sphingorhabdus profundilacus</name>
    <dbReference type="NCBI Taxonomy" id="2509718"/>
    <lineage>
        <taxon>Bacteria</taxon>
        <taxon>Pseudomonadati</taxon>
        <taxon>Pseudomonadota</taxon>
        <taxon>Alphaproteobacteria</taxon>
        <taxon>Sphingomonadales</taxon>
        <taxon>Sphingomonadaceae</taxon>
        <taxon>Sphingorhabdus</taxon>
    </lineage>
</organism>
<sequence>MDEEIERLVVAVRADTRSFASDIATMRAELDGPFADGLERAGAALERGLMGAIQRGKFGFEDLRRVALSVLSEIATAAIRSGLDSLGGGGQGGAGGLLASLGSVLGGVLGAPGRATGGPVSPGRAYRVGERGPELFVPTSSGRIETGGTTPVSTQLNLTIHVSDNGRGSAPEALQRSSRHVARALRQALARE</sequence>
<dbReference type="EMBL" id="SDWJ01000002">
    <property type="protein sequence ID" value="MVZ97780.1"/>
    <property type="molecule type" value="Genomic_DNA"/>
</dbReference>
<dbReference type="RefSeq" id="WP_160353765.1">
    <property type="nucleotide sequence ID" value="NZ_SDWJ01000002.1"/>
</dbReference>
<name>A0A6I4M122_9SPHN</name>
<reference evidence="1 2" key="1">
    <citation type="submission" date="2019-01" db="EMBL/GenBank/DDBJ databases">
        <title>Sphingorhabdus lacus sp.nov., isolated from an oligotrophic freshwater lake.</title>
        <authorList>
            <person name="Park M."/>
        </authorList>
    </citation>
    <scope>NUCLEOTIDE SEQUENCE [LARGE SCALE GENOMIC DNA]</scope>
    <source>
        <strain evidence="1 2">IMCC26285</strain>
    </source>
</reference>
<evidence type="ECO:0000313" key="1">
    <source>
        <dbReference type="EMBL" id="MVZ97780.1"/>
    </source>
</evidence>
<protein>
    <submittedName>
        <fullName evidence="1">Tail tape measure protein</fullName>
    </submittedName>
</protein>
<dbReference type="OrthoDB" id="7996304at2"/>
<gene>
    <name evidence="1" type="ORF">EUU23_08680</name>
</gene>
<dbReference type="AlphaFoldDB" id="A0A6I4M122"/>
<evidence type="ECO:0000313" key="2">
    <source>
        <dbReference type="Proteomes" id="UP000471147"/>
    </source>
</evidence>